<dbReference type="InterPro" id="IPR027370">
    <property type="entry name" value="Znf-RING_euk"/>
</dbReference>
<evidence type="ECO:0000256" key="5">
    <source>
        <dbReference type="ARBA" id="ARBA00022833"/>
    </source>
</evidence>
<dbReference type="SUPFAM" id="SSF57850">
    <property type="entry name" value="RING/U-box"/>
    <property type="match status" value="1"/>
</dbReference>
<dbReference type="PANTHER" id="PTHR46675:SF1">
    <property type="entry name" value="E3 UBIQUITIN-PROTEIN LIGASE RNF182"/>
    <property type="match status" value="1"/>
</dbReference>
<keyword evidence="5" id="KW-0862">Zinc</keyword>
<name>A0A8J4TQI9_CLAMG</name>
<dbReference type="PROSITE" id="PS50089">
    <property type="entry name" value="ZF_RING_2"/>
    <property type="match status" value="1"/>
</dbReference>
<dbReference type="OrthoDB" id="252722at2759"/>
<keyword evidence="12" id="KW-1185">Reference proteome</keyword>
<dbReference type="Gene3D" id="3.30.40.10">
    <property type="entry name" value="Zinc/RING finger domain, C3HC4 (zinc finger)"/>
    <property type="match status" value="1"/>
</dbReference>
<keyword evidence="3" id="KW-0479">Metal-binding</keyword>
<feature type="domain" description="RING-type" evidence="10">
    <location>
        <begin position="7"/>
        <end position="58"/>
    </location>
</feature>
<protein>
    <recommendedName>
        <fullName evidence="2">E3 ubiquitin-protein ligase RNF182</fullName>
    </recommendedName>
    <alternativeName>
        <fullName evidence="7">RING finger protein 182</fullName>
    </alternativeName>
    <alternativeName>
        <fullName evidence="6">RING-type E3 ubiquitin transferase RNF182</fullName>
    </alternativeName>
</protein>
<evidence type="ECO:0000256" key="8">
    <source>
        <dbReference type="PROSITE-ProRule" id="PRU00175"/>
    </source>
</evidence>
<reference evidence="11" key="1">
    <citation type="submission" date="2020-07" db="EMBL/GenBank/DDBJ databases">
        <title>Clarias magur genome sequencing, assembly and annotation.</title>
        <authorList>
            <person name="Kushwaha B."/>
            <person name="Kumar R."/>
            <person name="Das P."/>
            <person name="Joshi C.G."/>
            <person name="Kumar D."/>
            <person name="Nagpure N.S."/>
            <person name="Pandey M."/>
            <person name="Agarwal S."/>
            <person name="Srivastava S."/>
            <person name="Singh M."/>
            <person name="Sahoo L."/>
            <person name="Jayasankar P."/>
            <person name="Meher P.K."/>
            <person name="Koringa P.G."/>
            <person name="Iquebal M.A."/>
            <person name="Das S.P."/>
            <person name="Bit A."/>
            <person name="Patnaik S."/>
            <person name="Patel N."/>
            <person name="Shah T.M."/>
            <person name="Hinsu A."/>
            <person name="Jena J.K."/>
        </authorList>
    </citation>
    <scope>NUCLEOTIDE SEQUENCE</scope>
    <source>
        <strain evidence="11">CIFAMagur01</strain>
        <tissue evidence="11">Testis</tissue>
    </source>
</reference>
<gene>
    <name evidence="11" type="ORF">DAT39_007801</name>
</gene>
<dbReference type="InterPro" id="IPR042285">
    <property type="entry name" value="RNF182"/>
</dbReference>
<evidence type="ECO:0000256" key="3">
    <source>
        <dbReference type="ARBA" id="ARBA00022723"/>
    </source>
</evidence>
<sequence>MLSEFECGICFRLFDAGRRCPRQLECKHSFCESCLLTLAGCRSEEPQSESRIVCAFCRHSTPLSLSEDTLKGILPVDEDILIRLDEEGVLYESASDHEDDEEPRPETASQSKDHLPRTQRGKLWKSVKSLYKKMKGSNRQ</sequence>
<proteinExistence type="predicted"/>
<dbReference type="EMBL" id="QNUK01000089">
    <property type="protein sequence ID" value="KAF5902456.1"/>
    <property type="molecule type" value="Genomic_DNA"/>
</dbReference>
<dbReference type="InterPro" id="IPR013083">
    <property type="entry name" value="Znf_RING/FYVE/PHD"/>
</dbReference>
<evidence type="ECO:0000256" key="2">
    <source>
        <dbReference type="ARBA" id="ARBA00014050"/>
    </source>
</evidence>
<evidence type="ECO:0000259" key="10">
    <source>
        <dbReference type="PROSITE" id="PS50089"/>
    </source>
</evidence>
<dbReference type="PROSITE" id="PS00518">
    <property type="entry name" value="ZF_RING_1"/>
    <property type="match status" value="1"/>
</dbReference>
<accession>A0A8J4TQI9</accession>
<dbReference type="Proteomes" id="UP000727407">
    <property type="component" value="Unassembled WGS sequence"/>
</dbReference>
<feature type="region of interest" description="Disordered" evidence="9">
    <location>
        <begin position="92"/>
        <end position="125"/>
    </location>
</feature>
<dbReference type="Pfam" id="PF13445">
    <property type="entry name" value="zf-RING_UBOX"/>
    <property type="match status" value="1"/>
</dbReference>
<keyword evidence="4 8" id="KW-0863">Zinc-finger</keyword>
<dbReference type="PANTHER" id="PTHR46675">
    <property type="entry name" value="E3 UBIQUITIN-PROTEIN LIGASE RNF182"/>
    <property type="match status" value="1"/>
</dbReference>
<dbReference type="SMART" id="SM00184">
    <property type="entry name" value="RING"/>
    <property type="match status" value="1"/>
</dbReference>
<comment type="caution">
    <text evidence="11">The sequence shown here is derived from an EMBL/GenBank/DDBJ whole genome shotgun (WGS) entry which is preliminary data.</text>
</comment>
<dbReference type="GO" id="GO:0008270">
    <property type="term" value="F:zinc ion binding"/>
    <property type="evidence" value="ECO:0007669"/>
    <property type="project" value="UniProtKB-KW"/>
</dbReference>
<comment type="subunit">
    <text evidence="1">Interacts with ATP6V0C.</text>
</comment>
<dbReference type="InterPro" id="IPR001841">
    <property type="entry name" value="Znf_RING"/>
</dbReference>
<feature type="non-terminal residue" evidence="11">
    <location>
        <position position="140"/>
    </location>
</feature>
<evidence type="ECO:0000313" key="12">
    <source>
        <dbReference type="Proteomes" id="UP000727407"/>
    </source>
</evidence>
<evidence type="ECO:0000256" key="9">
    <source>
        <dbReference type="SAM" id="MobiDB-lite"/>
    </source>
</evidence>
<evidence type="ECO:0000256" key="1">
    <source>
        <dbReference type="ARBA" id="ARBA00011482"/>
    </source>
</evidence>
<organism evidence="11 12">
    <name type="scientific">Clarias magur</name>
    <name type="common">Asian catfish</name>
    <name type="synonym">Macropteronotus magur</name>
    <dbReference type="NCBI Taxonomy" id="1594786"/>
    <lineage>
        <taxon>Eukaryota</taxon>
        <taxon>Metazoa</taxon>
        <taxon>Chordata</taxon>
        <taxon>Craniata</taxon>
        <taxon>Vertebrata</taxon>
        <taxon>Euteleostomi</taxon>
        <taxon>Actinopterygii</taxon>
        <taxon>Neopterygii</taxon>
        <taxon>Teleostei</taxon>
        <taxon>Ostariophysi</taxon>
        <taxon>Siluriformes</taxon>
        <taxon>Clariidae</taxon>
        <taxon>Clarias</taxon>
    </lineage>
</organism>
<evidence type="ECO:0000256" key="7">
    <source>
        <dbReference type="ARBA" id="ARBA00031239"/>
    </source>
</evidence>
<dbReference type="AlphaFoldDB" id="A0A8J4TQI9"/>
<dbReference type="InterPro" id="IPR017907">
    <property type="entry name" value="Znf_RING_CS"/>
</dbReference>
<evidence type="ECO:0000256" key="4">
    <source>
        <dbReference type="ARBA" id="ARBA00022771"/>
    </source>
</evidence>
<evidence type="ECO:0000256" key="6">
    <source>
        <dbReference type="ARBA" id="ARBA00030086"/>
    </source>
</evidence>
<evidence type="ECO:0000313" key="11">
    <source>
        <dbReference type="EMBL" id="KAF5902456.1"/>
    </source>
</evidence>